<sequence length="97" mass="11042">MGMIFGYFIGVYFPYISFTKISIHSSIHSPFDATMHEESKAHERSFPDNLGSSNTPELPEIHDCLDSLSFLYVIARISMEAGLFSRILKQPLSKKRI</sequence>
<evidence type="ECO:0000313" key="1">
    <source>
        <dbReference type="EMBL" id="KAI3728133.1"/>
    </source>
</evidence>
<protein>
    <submittedName>
        <fullName evidence="1">Uncharacterized protein</fullName>
    </submittedName>
</protein>
<reference evidence="2" key="1">
    <citation type="journal article" date="2022" name="Mol. Ecol. Resour.">
        <title>The genomes of chicory, endive, great burdock and yacon provide insights into Asteraceae palaeo-polyploidization history and plant inulin production.</title>
        <authorList>
            <person name="Fan W."/>
            <person name="Wang S."/>
            <person name="Wang H."/>
            <person name="Wang A."/>
            <person name="Jiang F."/>
            <person name="Liu H."/>
            <person name="Zhao H."/>
            <person name="Xu D."/>
            <person name="Zhang Y."/>
        </authorList>
    </citation>
    <scope>NUCLEOTIDE SEQUENCE [LARGE SCALE GENOMIC DNA]</scope>
    <source>
        <strain evidence="2">cv. Niubang</strain>
    </source>
</reference>
<reference evidence="1 2" key="2">
    <citation type="journal article" date="2022" name="Mol. Ecol. Resour.">
        <title>The genomes of chicory, endive, great burdock and yacon provide insights into Asteraceae paleo-polyploidization history and plant inulin production.</title>
        <authorList>
            <person name="Fan W."/>
            <person name="Wang S."/>
            <person name="Wang H."/>
            <person name="Wang A."/>
            <person name="Jiang F."/>
            <person name="Liu H."/>
            <person name="Zhao H."/>
            <person name="Xu D."/>
            <person name="Zhang Y."/>
        </authorList>
    </citation>
    <scope>NUCLEOTIDE SEQUENCE [LARGE SCALE GENOMIC DNA]</scope>
    <source>
        <strain evidence="2">cv. Niubang</strain>
    </source>
</reference>
<evidence type="ECO:0000313" key="2">
    <source>
        <dbReference type="Proteomes" id="UP001055879"/>
    </source>
</evidence>
<dbReference type="Proteomes" id="UP001055879">
    <property type="component" value="Linkage Group LG05"/>
</dbReference>
<accession>A0ACB9C1S1</accession>
<organism evidence="1 2">
    <name type="scientific">Arctium lappa</name>
    <name type="common">Greater burdock</name>
    <name type="synonym">Lappa major</name>
    <dbReference type="NCBI Taxonomy" id="4217"/>
    <lineage>
        <taxon>Eukaryota</taxon>
        <taxon>Viridiplantae</taxon>
        <taxon>Streptophyta</taxon>
        <taxon>Embryophyta</taxon>
        <taxon>Tracheophyta</taxon>
        <taxon>Spermatophyta</taxon>
        <taxon>Magnoliopsida</taxon>
        <taxon>eudicotyledons</taxon>
        <taxon>Gunneridae</taxon>
        <taxon>Pentapetalae</taxon>
        <taxon>asterids</taxon>
        <taxon>campanulids</taxon>
        <taxon>Asterales</taxon>
        <taxon>Asteraceae</taxon>
        <taxon>Carduoideae</taxon>
        <taxon>Cardueae</taxon>
        <taxon>Arctiinae</taxon>
        <taxon>Arctium</taxon>
    </lineage>
</organism>
<proteinExistence type="predicted"/>
<name>A0ACB9C1S1_ARCLA</name>
<keyword evidence="2" id="KW-1185">Reference proteome</keyword>
<comment type="caution">
    <text evidence="1">The sequence shown here is derived from an EMBL/GenBank/DDBJ whole genome shotgun (WGS) entry which is preliminary data.</text>
</comment>
<gene>
    <name evidence="1" type="ORF">L6452_16763</name>
</gene>
<dbReference type="EMBL" id="CM042051">
    <property type="protein sequence ID" value="KAI3728133.1"/>
    <property type="molecule type" value="Genomic_DNA"/>
</dbReference>